<proteinExistence type="predicted"/>
<reference evidence="1 2" key="1">
    <citation type="journal article" date="2021" name="Hortic Res">
        <title>High-quality reference genome and annotation aids understanding of berry development for evergreen blueberry (Vaccinium darrowii).</title>
        <authorList>
            <person name="Yu J."/>
            <person name="Hulse-Kemp A.M."/>
            <person name="Babiker E."/>
            <person name="Staton M."/>
        </authorList>
    </citation>
    <scope>NUCLEOTIDE SEQUENCE [LARGE SCALE GENOMIC DNA]</scope>
    <source>
        <strain evidence="2">cv. NJ 8807/NJ 8810</strain>
        <tissue evidence="1">Young leaf</tissue>
    </source>
</reference>
<comment type="caution">
    <text evidence="1">The sequence shown here is derived from an EMBL/GenBank/DDBJ whole genome shotgun (WGS) entry which is preliminary data.</text>
</comment>
<name>A0ACB7ZIP6_9ERIC</name>
<gene>
    <name evidence="1" type="ORF">Vadar_011966</name>
</gene>
<dbReference type="EMBL" id="CM037159">
    <property type="protein sequence ID" value="KAH7865846.1"/>
    <property type="molecule type" value="Genomic_DNA"/>
</dbReference>
<sequence>MKGSGGMLAWNPSIRISGFVSALVVEVLLPVFEWFDEREAIVAGIFRIGRFVGFSAFTGPDGFSDETAARMMRRWVEENGLGGKFVHPCEGNRSCREG</sequence>
<accession>A0ACB7ZIP6</accession>
<evidence type="ECO:0000313" key="2">
    <source>
        <dbReference type="Proteomes" id="UP000828048"/>
    </source>
</evidence>
<organism evidence="1 2">
    <name type="scientific">Vaccinium darrowii</name>
    <dbReference type="NCBI Taxonomy" id="229202"/>
    <lineage>
        <taxon>Eukaryota</taxon>
        <taxon>Viridiplantae</taxon>
        <taxon>Streptophyta</taxon>
        <taxon>Embryophyta</taxon>
        <taxon>Tracheophyta</taxon>
        <taxon>Spermatophyta</taxon>
        <taxon>Magnoliopsida</taxon>
        <taxon>eudicotyledons</taxon>
        <taxon>Gunneridae</taxon>
        <taxon>Pentapetalae</taxon>
        <taxon>asterids</taxon>
        <taxon>Ericales</taxon>
        <taxon>Ericaceae</taxon>
        <taxon>Vaccinioideae</taxon>
        <taxon>Vaccinieae</taxon>
        <taxon>Vaccinium</taxon>
    </lineage>
</organism>
<evidence type="ECO:0000313" key="1">
    <source>
        <dbReference type="EMBL" id="KAH7865846.1"/>
    </source>
</evidence>
<dbReference type="Proteomes" id="UP000828048">
    <property type="component" value="Chromosome 9"/>
</dbReference>
<protein>
    <submittedName>
        <fullName evidence="1">Uncharacterized protein</fullName>
    </submittedName>
</protein>
<keyword evidence="2" id="KW-1185">Reference proteome</keyword>